<accession>A0A7R7ZIX1</accession>
<feature type="region of interest" description="Disordered" evidence="2">
    <location>
        <begin position="300"/>
        <end position="320"/>
    </location>
</feature>
<feature type="region of interest" description="Disordered" evidence="2">
    <location>
        <begin position="468"/>
        <end position="506"/>
    </location>
</feature>
<keyword evidence="1" id="KW-0862">Zinc</keyword>
<dbReference type="SUPFAM" id="SSF57756">
    <property type="entry name" value="Retrovirus zinc finger-like domains"/>
    <property type="match status" value="6"/>
</dbReference>
<dbReference type="InterPro" id="IPR036875">
    <property type="entry name" value="Znf_CCHC_sf"/>
</dbReference>
<evidence type="ECO:0000313" key="5">
    <source>
        <dbReference type="Proteomes" id="UP000637239"/>
    </source>
</evidence>
<dbReference type="KEGG" id="ache:ACHE_10356S"/>
<dbReference type="AlphaFoldDB" id="A0A7R7ZIX1"/>
<protein>
    <recommendedName>
        <fullName evidence="3">CCHC-type domain-containing protein</fullName>
    </recommendedName>
</protein>
<feature type="domain" description="CCHC-type" evidence="3">
    <location>
        <begin position="52"/>
        <end position="65"/>
    </location>
</feature>
<feature type="region of interest" description="Disordered" evidence="2">
    <location>
        <begin position="1"/>
        <end position="42"/>
    </location>
</feature>
<keyword evidence="1" id="KW-0479">Metal-binding</keyword>
<dbReference type="PANTHER" id="PTHR23002">
    <property type="entry name" value="ZINC FINGER CCHC DOMAIN CONTAINING PROTEIN"/>
    <property type="match status" value="1"/>
</dbReference>
<evidence type="ECO:0000256" key="1">
    <source>
        <dbReference type="PROSITE-ProRule" id="PRU00047"/>
    </source>
</evidence>
<feature type="compositionally biased region" description="Gly residues" evidence="2">
    <location>
        <begin position="489"/>
        <end position="506"/>
    </location>
</feature>
<feature type="domain" description="CCHC-type" evidence="3">
    <location>
        <begin position="74"/>
        <end position="89"/>
    </location>
</feature>
<dbReference type="InterPro" id="IPR051714">
    <property type="entry name" value="Znf_CCHC_NABP"/>
</dbReference>
<feature type="domain" description="CCHC-type" evidence="3">
    <location>
        <begin position="336"/>
        <end position="352"/>
    </location>
</feature>
<dbReference type="PROSITE" id="PS50158">
    <property type="entry name" value="ZF_CCHC"/>
    <property type="match status" value="9"/>
</dbReference>
<dbReference type="GO" id="GO:0003676">
    <property type="term" value="F:nucleic acid binding"/>
    <property type="evidence" value="ECO:0007669"/>
    <property type="project" value="InterPro"/>
</dbReference>
<feature type="domain" description="CCHC-type" evidence="3">
    <location>
        <begin position="406"/>
        <end position="421"/>
    </location>
</feature>
<dbReference type="Pfam" id="PF00098">
    <property type="entry name" value="zf-CCHC"/>
    <property type="match status" value="8"/>
</dbReference>
<name>A0A7R7ZIX1_ASPCH</name>
<feature type="domain" description="CCHC-type" evidence="3">
    <location>
        <begin position="430"/>
        <end position="445"/>
    </location>
</feature>
<dbReference type="SMART" id="SM00343">
    <property type="entry name" value="ZnF_C2HC"/>
    <property type="match status" value="11"/>
</dbReference>
<dbReference type="GeneID" id="66977313"/>
<feature type="domain" description="CCHC-type" evidence="3">
    <location>
        <begin position="453"/>
        <end position="468"/>
    </location>
</feature>
<feature type="domain" description="CCHC-type" evidence="3">
    <location>
        <begin position="120"/>
        <end position="135"/>
    </location>
</feature>
<feature type="compositionally biased region" description="Low complexity" evidence="2">
    <location>
        <begin position="479"/>
        <end position="488"/>
    </location>
</feature>
<dbReference type="Gene3D" id="4.10.60.10">
    <property type="entry name" value="Zinc finger, CCHC-type"/>
    <property type="match status" value="5"/>
</dbReference>
<dbReference type="Proteomes" id="UP000637239">
    <property type="component" value="Chromosome 1"/>
</dbReference>
<reference evidence="4" key="2">
    <citation type="submission" date="2021-02" db="EMBL/GenBank/DDBJ databases">
        <title>Aspergillus chevalieri M1 genome sequence.</title>
        <authorList>
            <person name="Kadooka C."/>
            <person name="Mori K."/>
            <person name="Futagami T."/>
        </authorList>
    </citation>
    <scope>NUCLEOTIDE SEQUENCE</scope>
    <source>
        <strain evidence="4">M1</strain>
    </source>
</reference>
<proteinExistence type="predicted"/>
<feature type="domain" description="CCHC-type" evidence="3">
    <location>
        <begin position="384"/>
        <end position="399"/>
    </location>
</feature>
<dbReference type="RefSeq" id="XP_043131476.1">
    <property type="nucleotide sequence ID" value="XM_043278364.1"/>
</dbReference>
<feature type="compositionally biased region" description="Low complexity" evidence="2">
    <location>
        <begin position="1"/>
        <end position="15"/>
    </location>
</feature>
<keyword evidence="5" id="KW-1185">Reference proteome</keyword>
<evidence type="ECO:0000256" key="2">
    <source>
        <dbReference type="SAM" id="MobiDB-lite"/>
    </source>
</evidence>
<dbReference type="GO" id="GO:0008270">
    <property type="term" value="F:zinc ion binding"/>
    <property type="evidence" value="ECO:0007669"/>
    <property type="project" value="UniProtKB-KW"/>
</dbReference>
<evidence type="ECO:0000259" key="3">
    <source>
        <dbReference type="PROSITE" id="PS50158"/>
    </source>
</evidence>
<organism evidence="4 5">
    <name type="scientific">Aspergillus chevalieri</name>
    <name type="common">Eurotium chevalieri</name>
    <dbReference type="NCBI Taxonomy" id="182096"/>
    <lineage>
        <taxon>Eukaryota</taxon>
        <taxon>Fungi</taxon>
        <taxon>Dikarya</taxon>
        <taxon>Ascomycota</taxon>
        <taxon>Pezizomycotina</taxon>
        <taxon>Eurotiomycetes</taxon>
        <taxon>Eurotiomycetidae</taxon>
        <taxon>Eurotiales</taxon>
        <taxon>Aspergillaceae</taxon>
        <taxon>Aspergillus</taxon>
        <taxon>Aspergillus subgen. Aspergillus</taxon>
    </lineage>
</organism>
<gene>
    <name evidence="4" type="ORF">ACHE_10356S</name>
</gene>
<dbReference type="EMBL" id="AP024416">
    <property type="protein sequence ID" value="BCR82954.1"/>
    <property type="molecule type" value="Genomic_DNA"/>
</dbReference>
<feature type="domain" description="CCHC-type" evidence="3">
    <location>
        <begin position="97"/>
        <end position="112"/>
    </location>
</feature>
<reference evidence="4" key="1">
    <citation type="submission" date="2021-01" db="EMBL/GenBank/DDBJ databases">
        <authorList>
            <consortium name="Aspergillus chevalieri M1 genome sequencing consortium"/>
            <person name="Kazuki M."/>
            <person name="Futagami T."/>
        </authorList>
    </citation>
    <scope>NUCLEOTIDE SEQUENCE</scope>
    <source>
        <strain evidence="4">M1</strain>
    </source>
</reference>
<evidence type="ECO:0000313" key="4">
    <source>
        <dbReference type="EMBL" id="BCR82954.1"/>
    </source>
</evidence>
<dbReference type="InterPro" id="IPR001878">
    <property type="entry name" value="Znf_CCHC"/>
</dbReference>
<keyword evidence="1" id="KW-0863">Zinc-finger</keyword>
<sequence>MPGWESGEAAGAWDSGDGGFGGEDDFNSNGFDGGDSRFEGVGDGGAGGDNNCRNCGGGGHFARECLEPRKMGACFNCGEEGHSKVDCPQPRKQSGACFNCGEEGHSKAQCTKPRVFKGPCRVCEKEGHPASECPERPPDVCKNCKQEGHRTIECTENRKFDLNGIPDKLPEEAWAAMKAASDSKDLGEYREAFKIYSKAVPQVTFVDIEKKMREEDFNIYLIAMEKPIGDIMCLINLQGKLNCKYVVGFYYSPKPQRAALRERWPASTEENLARLEDAGLPYDRQIPKCINCGGKQARVPNEENKNKDADTDEQELGHVSRSCKEERAERERVEVKCVNCNAVGHRARDCPEPRRDQFACRNCGSPEHKASECTEPRTAEGVECRRCNETGHFAKDCPQASAPRTCRNCGSEDHMARDCDKPRDVSTVTCRNCDEVGHFSNDCPKPRDYSRVKCNNCAEMGHTTRRCPAENSGEPDLMGGTDDYNNGGDDVGAGGGWGASEGAAGW</sequence>